<evidence type="ECO:0000313" key="1">
    <source>
        <dbReference type="EMBL" id="KAF7239209.1"/>
    </source>
</evidence>
<reference evidence="1" key="1">
    <citation type="submission" date="2019-07" db="EMBL/GenBank/DDBJ databases">
        <title>Annotation for the trematode Paragonimus miyazaki's.</title>
        <authorList>
            <person name="Choi Y.-J."/>
        </authorList>
    </citation>
    <scope>NUCLEOTIDE SEQUENCE</scope>
    <source>
        <strain evidence="1">Japan</strain>
    </source>
</reference>
<keyword evidence="2" id="KW-1185">Reference proteome</keyword>
<proteinExistence type="predicted"/>
<name>A0A8S9YF16_9TREM</name>
<dbReference type="AlphaFoldDB" id="A0A8S9YF16"/>
<comment type="caution">
    <text evidence="1">The sequence shown here is derived from an EMBL/GenBank/DDBJ whole genome shotgun (WGS) entry which is preliminary data.</text>
</comment>
<feature type="non-terminal residue" evidence="1">
    <location>
        <position position="68"/>
    </location>
</feature>
<dbReference type="EMBL" id="JTDE01007422">
    <property type="protein sequence ID" value="KAF7239209.1"/>
    <property type="molecule type" value="Genomic_DNA"/>
</dbReference>
<protein>
    <submittedName>
        <fullName evidence="1">Uncharacterized protein</fullName>
    </submittedName>
</protein>
<sequence length="68" mass="8030">MAMHGEYKQESITSLRTLQLQFHNKFNLRVLSTVQLWEIKAHVSTFMTSISNIFHHQFSEITECNFSL</sequence>
<evidence type="ECO:0000313" key="2">
    <source>
        <dbReference type="Proteomes" id="UP000822476"/>
    </source>
</evidence>
<gene>
    <name evidence="1" type="ORF">EG68_10648</name>
</gene>
<organism evidence="1 2">
    <name type="scientific">Paragonimus skrjabini miyazakii</name>
    <dbReference type="NCBI Taxonomy" id="59628"/>
    <lineage>
        <taxon>Eukaryota</taxon>
        <taxon>Metazoa</taxon>
        <taxon>Spiralia</taxon>
        <taxon>Lophotrochozoa</taxon>
        <taxon>Platyhelminthes</taxon>
        <taxon>Trematoda</taxon>
        <taxon>Digenea</taxon>
        <taxon>Plagiorchiida</taxon>
        <taxon>Troglotremata</taxon>
        <taxon>Troglotrematidae</taxon>
        <taxon>Paragonimus</taxon>
    </lineage>
</organism>
<dbReference type="Proteomes" id="UP000822476">
    <property type="component" value="Unassembled WGS sequence"/>
</dbReference>
<accession>A0A8S9YF16</accession>